<dbReference type="PANTHER" id="PTHR43737:SF1">
    <property type="entry name" value="DUF1501 DOMAIN-CONTAINING PROTEIN"/>
    <property type="match status" value="1"/>
</dbReference>
<dbReference type="PANTHER" id="PTHR43737">
    <property type="entry name" value="BLL7424 PROTEIN"/>
    <property type="match status" value="1"/>
</dbReference>
<reference evidence="1" key="1">
    <citation type="submission" date="2018-05" db="EMBL/GenBank/DDBJ databases">
        <authorList>
            <person name="Lanie J.A."/>
            <person name="Ng W.-L."/>
            <person name="Kazmierczak K.M."/>
            <person name="Andrzejewski T.M."/>
            <person name="Davidsen T.M."/>
            <person name="Wayne K.J."/>
            <person name="Tettelin H."/>
            <person name="Glass J.I."/>
            <person name="Rusch D."/>
            <person name="Podicherti R."/>
            <person name="Tsui H.-C.T."/>
            <person name="Winkler M.E."/>
        </authorList>
    </citation>
    <scope>NUCLEOTIDE SEQUENCE</scope>
</reference>
<dbReference type="Pfam" id="PF08811">
    <property type="entry name" value="DUF1800"/>
    <property type="match status" value="1"/>
</dbReference>
<sequence length="604" mass="67270">MDMQFMLTHANRKSIVNRRFPPARGAVALGSTPIRHIVNWLGLLALSVLLIGCGGGGGGGSSAPSSQNTVAPTTTPLIQTQPTESELNAASRFASRASFGMNYDQIRALSIKGHDTWLQEQFALPIEYHDEMVADLIERTEDGEFDEATEPDPDVLPFVFRRYVWWHRAFTADDVLRQRIAFALSEIFVVSEVGGLGDTERALPNFYDVLLARSFGNYRSLLRAVTLHPSMGFYLSHVNNSKADPDNNIYPDENFARENMQLFSIGLYEMNPDGSYKYDTLGDPIPAYTDDDIREFAKVFTGLSWGGENARFGRKWANYVVPMEMFDEYHEQGTKKLLNGFEIPAGQTGMEDIEDAIDNIFNHANVGPFIGRQLIQRLVTSNPSPQYVRRVAEAFADNGLGVRGDMKTVIRAVLLDPEATTDPGTYAQFGKLREPILRIVSIGRQFHIQNTSEYFFHGGYWIQNQLRQHPLSSPSVFNFFLPSHMPNGEIAEANLVAPEFQITTNPAVIGISNLTQHLIWADNIGGVQSPPFGEMSVNLHEYSVLATDVQGLLDRLDMVLTYGTLSEATRNAIGATLVTIADPMERAKWAIYLVLISPDFAVML</sequence>
<name>A0A381PJ71_9ZZZZ</name>
<proteinExistence type="predicted"/>
<evidence type="ECO:0008006" key="2">
    <source>
        <dbReference type="Google" id="ProtNLM"/>
    </source>
</evidence>
<evidence type="ECO:0000313" key="1">
    <source>
        <dbReference type="EMBL" id="SUZ66197.1"/>
    </source>
</evidence>
<dbReference type="AlphaFoldDB" id="A0A381PJ71"/>
<gene>
    <name evidence="1" type="ORF">METZ01_LOCUS19051</name>
</gene>
<dbReference type="InterPro" id="IPR014917">
    <property type="entry name" value="DUF1800"/>
</dbReference>
<organism evidence="1">
    <name type="scientific">marine metagenome</name>
    <dbReference type="NCBI Taxonomy" id="408172"/>
    <lineage>
        <taxon>unclassified sequences</taxon>
        <taxon>metagenomes</taxon>
        <taxon>ecological metagenomes</taxon>
    </lineage>
</organism>
<accession>A0A381PJ71</accession>
<dbReference type="EMBL" id="UINC01000978">
    <property type="protein sequence ID" value="SUZ66197.1"/>
    <property type="molecule type" value="Genomic_DNA"/>
</dbReference>
<protein>
    <recommendedName>
        <fullName evidence="2">DUF1800 domain-containing protein</fullName>
    </recommendedName>
</protein>